<evidence type="ECO:0000313" key="1">
    <source>
        <dbReference type="EMBL" id="EFJ51146.1"/>
    </source>
</evidence>
<protein>
    <submittedName>
        <fullName evidence="1">Uncharacterized protein</fullName>
    </submittedName>
</protein>
<sequence length="340" mass="37924">MEGHRVSRGPPLATFSSSQTYLGNLQSNTIRDRKRGQLLHKDPPICVIYLASLKSNLVCGVRGILSLQAPPAPPAFHRLASDLSRLYSHTTAPVRGQSARVWGEQRQPCCGAASCGDDDEKDHHYLSDAVETAEAVLCRHFGPPLPYNGYTTPSGKQCRLAPGDTVRHFLHPSVESFVMSLFRCIEDQRTPLVTLGPHCLFHAHLFRALPPAPGVGLLFHACEYPAYHEVHFPYRLGHCQEGSHLRPAGQQLAHRNLLWYQDPHQNVKLEIVAATHLSPQDKLVVLDVSSGSLLRHALWEETSELCTLYEEDFGIPMLDLTLDVVERSAWRYAKLLASLR</sequence>
<dbReference type="eggNOG" id="ENOG502QQRP">
    <property type="taxonomic scope" value="Eukaryota"/>
</dbReference>
<reference evidence="1 2" key="1">
    <citation type="journal article" date="2010" name="Science">
        <title>Genomic analysis of organismal complexity in the multicellular green alga Volvox carteri.</title>
        <authorList>
            <person name="Prochnik S.E."/>
            <person name="Umen J."/>
            <person name="Nedelcu A.M."/>
            <person name="Hallmann A."/>
            <person name="Miller S.M."/>
            <person name="Nishii I."/>
            <person name="Ferris P."/>
            <person name="Kuo A."/>
            <person name="Mitros T."/>
            <person name="Fritz-Laylin L.K."/>
            <person name="Hellsten U."/>
            <person name="Chapman J."/>
            <person name="Simakov O."/>
            <person name="Rensing S.A."/>
            <person name="Terry A."/>
            <person name="Pangilinan J."/>
            <person name="Kapitonov V."/>
            <person name="Jurka J."/>
            <person name="Salamov A."/>
            <person name="Shapiro H."/>
            <person name="Schmutz J."/>
            <person name="Grimwood J."/>
            <person name="Lindquist E."/>
            <person name="Lucas S."/>
            <person name="Grigoriev I.V."/>
            <person name="Schmitt R."/>
            <person name="Kirk D."/>
            <person name="Rokhsar D.S."/>
        </authorList>
    </citation>
    <scope>NUCLEOTIDE SEQUENCE [LARGE SCALE GENOMIC DNA]</scope>
    <source>
        <strain evidence="2">f. Nagariensis / Eve</strain>
    </source>
</reference>
<dbReference type="Proteomes" id="UP000001058">
    <property type="component" value="Unassembled WGS sequence"/>
</dbReference>
<dbReference type="InParanoid" id="D8TML9"/>
<dbReference type="EMBL" id="GL378328">
    <property type="protein sequence ID" value="EFJ51146.1"/>
    <property type="molecule type" value="Genomic_DNA"/>
</dbReference>
<proteinExistence type="predicted"/>
<gene>
    <name evidence="1" type="ORF">VOLCADRAFT_103545</name>
</gene>
<evidence type="ECO:0000313" key="2">
    <source>
        <dbReference type="Proteomes" id="UP000001058"/>
    </source>
</evidence>
<dbReference type="AlphaFoldDB" id="D8TML9"/>
<accession>D8TML9</accession>
<dbReference type="PANTHER" id="PTHR35759">
    <property type="entry name" value="BNAA09G03860D PROTEIN"/>
    <property type="match status" value="1"/>
</dbReference>
<dbReference type="KEGG" id="vcn:VOLCADRAFT_103545"/>
<name>D8TML9_VOLCA</name>
<dbReference type="PANTHER" id="PTHR35759:SF1">
    <property type="entry name" value="OS07G0673000 PROTEIN"/>
    <property type="match status" value="1"/>
</dbReference>
<keyword evidence="2" id="KW-1185">Reference proteome</keyword>
<dbReference type="RefSeq" id="XP_002947613.1">
    <property type="nucleotide sequence ID" value="XM_002947567.1"/>
</dbReference>
<dbReference type="OrthoDB" id="544259at2759"/>
<dbReference type="GeneID" id="9620709"/>
<organism evidence="2">
    <name type="scientific">Volvox carteri f. nagariensis</name>
    <dbReference type="NCBI Taxonomy" id="3068"/>
    <lineage>
        <taxon>Eukaryota</taxon>
        <taxon>Viridiplantae</taxon>
        <taxon>Chlorophyta</taxon>
        <taxon>core chlorophytes</taxon>
        <taxon>Chlorophyceae</taxon>
        <taxon>CS clade</taxon>
        <taxon>Chlamydomonadales</taxon>
        <taxon>Volvocaceae</taxon>
        <taxon>Volvox</taxon>
    </lineage>
</organism>